<feature type="region of interest" description="Disordered" evidence="1">
    <location>
        <begin position="175"/>
        <end position="196"/>
    </location>
</feature>
<organism evidence="2 3">
    <name type="scientific">Deinobacterium chartae</name>
    <dbReference type="NCBI Taxonomy" id="521158"/>
    <lineage>
        <taxon>Bacteria</taxon>
        <taxon>Thermotogati</taxon>
        <taxon>Deinococcota</taxon>
        <taxon>Deinococci</taxon>
        <taxon>Deinococcales</taxon>
        <taxon>Deinococcaceae</taxon>
        <taxon>Deinobacterium</taxon>
    </lineage>
</organism>
<comment type="caution">
    <text evidence="2">The sequence shown here is derived from an EMBL/GenBank/DDBJ whole genome shotgun (WGS) entry which is preliminary data.</text>
</comment>
<evidence type="ECO:0000313" key="3">
    <source>
        <dbReference type="Proteomes" id="UP000569951"/>
    </source>
</evidence>
<dbReference type="InterPro" id="IPR038287">
    <property type="entry name" value="Cse2_sf"/>
</dbReference>
<proteinExistence type="predicted"/>
<keyword evidence="3" id="KW-1185">Reference proteome</keyword>
<protein>
    <submittedName>
        <fullName evidence="2">CRISPR system Cascade subunit CasB</fullName>
    </submittedName>
</protein>
<dbReference type="EMBL" id="JACHHG010000019">
    <property type="protein sequence ID" value="MBB6100011.1"/>
    <property type="molecule type" value="Genomic_DNA"/>
</dbReference>
<dbReference type="NCBIfam" id="TIGR02548">
    <property type="entry name" value="casB_cse2"/>
    <property type="match status" value="1"/>
</dbReference>
<accession>A0A841I2G8</accession>
<dbReference type="CDD" id="cd09731">
    <property type="entry name" value="Cse2_I-E"/>
    <property type="match status" value="1"/>
</dbReference>
<evidence type="ECO:0000313" key="2">
    <source>
        <dbReference type="EMBL" id="MBB6100011.1"/>
    </source>
</evidence>
<dbReference type="Pfam" id="PF09485">
    <property type="entry name" value="CRISPR_Cse2"/>
    <property type="match status" value="1"/>
</dbReference>
<dbReference type="AlphaFoldDB" id="A0A841I2G8"/>
<dbReference type="Gene3D" id="1.10.520.40">
    <property type="entry name" value="CRISPR-associated protein Cse2"/>
    <property type="match status" value="1"/>
</dbReference>
<dbReference type="RefSeq" id="WP_183988748.1">
    <property type="nucleotide sequence ID" value="NZ_JACHHG010000019.1"/>
</dbReference>
<name>A0A841I2G8_9DEIO</name>
<sequence>MTAQPKPPLEAEDAFIRALASLGRGELAELRRSLSARSGASYRLERPIFEHLPARYHGGWGHDAAFLVAGLYALVERPTDRPDTADTAKASPSVRRNLGHDLGRLYRLHERPSTEKRFLALLDTDETQLPYHLRYAVTLLNAEDIRPDWARLLADIAAWHRPERRDEIRQRWAQAFYRPQTDAPPTESPAPLEENA</sequence>
<gene>
    <name evidence="2" type="ORF">HNR42_003476</name>
</gene>
<dbReference type="InterPro" id="IPR013382">
    <property type="entry name" value="CRISPR-assoc_prot_Cse2"/>
</dbReference>
<dbReference type="Proteomes" id="UP000569951">
    <property type="component" value="Unassembled WGS sequence"/>
</dbReference>
<reference evidence="2 3" key="1">
    <citation type="submission" date="2020-08" db="EMBL/GenBank/DDBJ databases">
        <title>Genomic Encyclopedia of Type Strains, Phase IV (KMG-IV): sequencing the most valuable type-strain genomes for metagenomic binning, comparative biology and taxonomic classification.</title>
        <authorList>
            <person name="Goeker M."/>
        </authorList>
    </citation>
    <scope>NUCLEOTIDE SEQUENCE [LARGE SCALE GENOMIC DNA]</scope>
    <source>
        <strain evidence="2 3">DSM 21458</strain>
    </source>
</reference>
<evidence type="ECO:0000256" key="1">
    <source>
        <dbReference type="SAM" id="MobiDB-lite"/>
    </source>
</evidence>